<feature type="domain" description="LysM" evidence="5">
    <location>
        <begin position="141"/>
        <end position="187"/>
    </location>
</feature>
<dbReference type="AlphaFoldDB" id="A0A4S8REK4"/>
<evidence type="ECO:0000256" key="1">
    <source>
        <dbReference type="ARBA" id="ARBA00022669"/>
    </source>
</evidence>
<evidence type="ECO:0000256" key="4">
    <source>
        <dbReference type="SAM" id="SignalP"/>
    </source>
</evidence>
<keyword evidence="7" id="KW-1185">Reference proteome</keyword>
<dbReference type="PANTHER" id="PTHR34997:SF1">
    <property type="entry name" value="PEPTIDOGLYCAN-BINDING LYSIN DOMAIN"/>
    <property type="match status" value="1"/>
</dbReference>
<reference evidence="6 7" key="1">
    <citation type="submission" date="2017-12" db="EMBL/GenBank/DDBJ databases">
        <title>Comparative genomics of Botrytis spp.</title>
        <authorList>
            <person name="Valero-Jimenez C.A."/>
            <person name="Tapia P."/>
            <person name="Veloso J."/>
            <person name="Silva-Moreno E."/>
            <person name="Staats M."/>
            <person name="Valdes J.H."/>
            <person name="Van Kan J.A.L."/>
        </authorList>
    </citation>
    <scope>NUCLEOTIDE SEQUENCE [LARGE SCALE GENOMIC DNA]</scope>
    <source>
        <strain evidence="6 7">MUCL435</strain>
    </source>
</reference>
<dbReference type="Pfam" id="PF01476">
    <property type="entry name" value="LysM"/>
    <property type="match status" value="3"/>
</dbReference>
<evidence type="ECO:0000313" key="6">
    <source>
        <dbReference type="EMBL" id="THV51914.1"/>
    </source>
</evidence>
<feature type="domain" description="LysM" evidence="5">
    <location>
        <begin position="229"/>
        <end position="275"/>
    </location>
</feature>
<dbReference type="CDD" id="cd00118">
    <property type="entry name" value="LysM"/>
    <property type="match status" value="3"/>
</dbReference>
<proteinExistence type="predicted"/>
<dbReference type="GO" id="GO:0008061">
    <property type="term" value="F:chitin binding"/>
    <property type="evidence" value="ECO:0007669"/>
    <property type="project" value="UniProtKB-KW"/>
</dbReference>
<sequence length="343" mass="36246">MKLFLLTTLALSVSQARAYLVPPPGTAAPGASEDCSAWVQQSYSITCADIEAYYGITEVEFETWNPIVTELGTGCSLIAELYYCVSIDYLPLNTPSAYSPTGTSVSLLGTGTGTPTPTSTTIATTTAPSPLEPSTDPSCTSYHYVVSGDSCSAIEEEYGITADEFNAWNPHVGTGCAYLDLDEYICVGAPYTTTAAATATSSTVTTSSTSSALSYPTPLQPSSFTNCSEYHLVVSGDYCALIEENYDITATQFNDWNPGVGNTCLYLELGAYVCVGAPIPSPLEPGTIATCTKFHFVVSGDYCALIEETYGITAAQFNLWNPEIGTDCAYLDLGEYVCVAASS</sequence>
<dbReference type="PANTHER" id="PTHR34997">
    <property type="entry name" value="AM15"/>
    <property type="match status" value="1"/>
</dbReference>
<feature type="signal peptide" evidence="4">
    <location>
        <begin position="1"/>
        <end position="18"/>
    </location>
</feature>
<feature type="region of interest" description="Disordered" evidence="3">
    <location>
        <begin position="111"/>
        <end position="135"/>
    </location>
</feature>
<dbReference type="Gene3D" id="3.10.350.10">
    <property type="entry name" value="LysM domain"/>
    <property type="match status" value="4"/>
</dbReference>
<accession>A0A4S8REK4</accession>
<dbReference type="SUPFAM" id="SSF54106">
    <property type="entry name" value="LysM domain"/>
    <property type="match status" value="3"/>
</dbReference>
<dbReference type="InterPro" id="IPR018392">
    <property type="entry name" value="LysM"/>
</dbReference>
<dbReference type="SMART" id="SM00257">
    <property type="entry name" value="LysM"/>
    <property type="match status" value="3"/>
</dbReference>
<dbReference type="OrthoDB" id="5985073at2759"/>
<organism evidence="6 7">
    <name type="scientific">Botrytis galanthina</name>
    <dbReference type="NCBI Taxonomy" id="278940"/>
    <lineage>
        <taxon>Eukaryota</taxon>
        <taxon>Fungi</taxon>
        <taxon>Dikarya</taxon>
        <taxon>Ascomycota</taxon>
        <taxon>Pezizomycotina</taxon>
        <taxon>Leotiomycetes</taxon>
        <taxon>Helotiales</taxon>
        <taxon>Sclerotiniaceae</taxon>
        <taxon>Botrytis</taxon>
    </lineage>
</organism>
<name>A0A4S8REK4_9HELO</name>
<keyword evidence="1" id="KW-0147">Chitin-binding</keyword>
<dbReference type="PROSITE" id="PS51782">
    <property type="entry name" value="LYSM"/>
    <property type="match status" value="3"/>
</dbReference>
<keyword evidence="2" id="KW-0843">Virulence</keyword>
<dbReference type="EMBL" id="PQXL01000095">
    <property type="protein sequence ID" value="THV51914.1"/>
    <property type="molecule type" value="Genomic_DNA"/>
</dbReference>
<comment type="caution">
    <text evidence="6">The sequence shown here is derived from an EMBL/GenBank/DDBJ whole genome shotgun (WGS) entry which is preliminary data.</text>
</comment>
<protein>
    <recommendedName>
        <fullName evidence="5">LysM domain-containing protein</fullName>
    </recommendedName>
</protein>
<dbReference type="Proteomes" id="UP000308671">
    <property type="component" value="Unassembled WGS sequence"/>
</dbReference>
<feature type="chain" id="PRO_5020552441" description="LysM domain-containing protein" evidence="4">
    <location>
        <begin position="19"/>
        <end position="343"/>
    </location>
</feature>
<keyword evidence="4" id="KW-0732">Signal</keyword>
<evidence type="ECO:0000256" key="2">
    <source>
        <dbReference type="ARBA" id="ARBA00023026"/>
    </source>
</evidence>
<dbReference type="InterPro" id="IPR052210">
    <property type="entry name" value="LysM1-like"/>
</dbReference>
<feature type="compositionally biased region" description="Low complexity" evidence="3">
    <location>
        <begin position="111"/>
        <end position="129"/>
    </location>
</feature>
<evidence type="ECO:0000256" key="3">
    <source>
        <dbReference type="SAM" id="MobiDB-lite"/>
    </source>
</evidence>
<feature type="domain" description="LysM" evidence="5">
    <location>
        <begin position="293"/>
        <end position="339"/>
    </location>
</feature>
<gene>
    <name evidence="6" type="ORF">BGAL_0095g00300</name>
</gene>
<evidence type="ECO:0000259" key="5">
    <source>
        <dbReference type="PROSITE" id="PS51782"/>
    </source>
</evidence>
<evidence type="ECO:0000313" key="7">
    <source>
        <dbReference type="Proteomes" id="UP000308671"/>
    </source>
</evidence>
<dbReference type="InterPro" id="IPR036779">
    <property type="entry name" value="LysM_dom_sf"/>
</dbReference>